<name>A0ABN8K5A4_9HYPH</name>
<sequence>MSIPVEFRGKAVGPGGLEADLVVQAGFVGIILQFFEQDFLLERPIRSISHAAHLAATDLDVNDCLSRLGVPQKMKLNVTVGAFGVPVAVQLKNLHKILDLFTRNLSIISIIYLGLPYPLNQIIPLALRCRD</sequence>
<keyword evidence="2" id="KW-1185">Reference proteome</keyword>
<organism evidence="1 2">
    <name type="scientific">Mesorhizobium ventifaucium</name>
    <dbReference type="NCBI Taxonomy" id="666020"/>
    <lineage>
        <taxon>Bacteria</taxon>
        <taxon>Pseudomonadati</taxon>
        <taxon>Pseudomonadota</taxon>
        <taxon>Alphaproteobacteria</taxon>
        <taxon>Hyphomicrobiales</taxon>
        <taxon>Phyllobacteriaceae</taxon>
        <taxon>Mesorhizobium</taxon>
    </lineage>
</organism>
<gene>
    <name evidence="1" type="ORF">MES4922_370007</name>
</gene>
<dbReference type="Proteomes" id="UP001152604">
    <property type="component" value="Unassembled WGS sequence"/>
</dbReference>
<comment type="caution">
    <text evidence="1">The sequence shown here is derived from an EMBL/GenBank/DDBJ whole genome shotgun (WGS) entry which is preliminary data.</text>
</comment>
<dbReference type="EMBL" id="CAKXZS010000031">
    <property type="protein sequence ID" value="CAH2404726.1"/>
    <property type="molecule type" value="Genomic_DNA"/>
</dbReference>
<evidence type="ECO:0000313" key="2">
    <source>
        <dbReference type="Proteomes" id="UP001152604"/>
    </source>
</evidence>
<proteinExistence type="predicted"/>
<accession>A0ABN8K5A4</accession>
<evidence type="ECO:0000313" key="1">
    <source>
        <dbReference type="EMBL" id="CAH2404726.1"/>
    </source>
</evidence>
<protein>
    <submittedName>
        <fullName evidence="1">Uncharacterized protein</fullName>
    </submittedName>
</protein>
<reference evidence="1" key="1">
    <citation type="submission" date="2022-03" db="EMBL/GenBank/DDBJ databases">
        <authorList>
            <person name="Brunel B."/>
        </authorList>
    </citation>
    <scope>NUCLEOTIDE SEQUENCE</scope>
    <source>
        <strain evidence="1">STM4922sample</strain>
    </source>
</reference>